<evidence type="ECO:0000313" key="2">
    <source>
        <dbReference type="Proteomes" id="UP001057498"/>
    </source>
</evidence>
<dbReference type="SUPFAM" id="SSF55298">
    <property type="entry name" value="YjgF-like"/>
    <property type="match status" value="1"/>
</dbReference>
<accession>A0ABN6PQX7</accession>
<dbReference type="PANTHER" id="PTHR11803">
    <property type="entry name" value="2-IMINOBUTANOATE/2-IMINOPROPANOATE DEAMINASE RIDA"/>
    <property type="match status" value="1"/>
</dbReference>
<keyword evidence="2" id="KW-1185">Reference proteome</keyword>
<dbReference type="EMBL" id="AP025730">
    <property type="protein sequence ID" value="BDI06478.1"/>
    <property type="molecule type" value="Genomic_DNA"/>
</dbReference>
<dbReference type="InterPro" id="IPR035959">
    <property type="entry name" value="RutC-like_sf"/>
</dbReference>
<dbReference type="RefSeq" id="WP_251969746.1">
    <property type="nucleotide sequence ID" value="NZ_AP025730.1"/>
</dbReference>
<dbReference type="InterPro" id="IPR006175">
    <property type="entry name" value="YjgF/YER057c/UK114"/>
</dbReference>
<name>A0ABN6PQX7_9BURK</name>
<protein>
    <recommendedName>
        <fullName evidence="3">RidA family protein</fullName>
    </recommendedName>
</protein>
<evidence type="ECO:0008006" key="3">
    <source>
        <dbReference type="Google" id="ProtNLM"/>
    </source>
</evidence>
<sequence>MTHPKRPKRSLQVPNVGHKAPIPLGARVGNLICSSGIAGKDPASGALPADAATQAAHAFTNLRALLAAGGASLDDVVRLSITVKDDSVREAVNAHWLAAFPDPDDRPARHIGVHDLQHGMWLQLEVLAMVQS</sequence>
<dbReference type="Pfam" id="PF01042">
    <property type="entry name" value="Ribonuc_L-PSP"/>
    <property type="match status" value="1"/>
</dbReference>
<proteinExistence type="predicted"/>
<evidence type="ECO:0000313" key="1">
    <source>
        <dbReference type="EMBL" id="BDI06478.1"/>
    </source>
</evidence>
<dbReference type="PANTHER" id="PTHR11803:SF39">
    <property type="entry name" value="2-IMINOBUTANOATE_2-IMINOPROPANOATE DEAMINASE"/>
    <property type="match status" value="1"/>
</dbReference>
<dbReference type="Proteomes" id="UP001057498">
    <property type="component" value="Chromosome"/>
</dbReference>
<reference evidence="1" key="1">
    <citation type="submission" date="2022-04" db="EMBL/GenBank/DDBJ databases">
        <title>Whole genome sequence of Sphaerotilus sp. FB-5.</title>
        <authorList>
            <person name="Takeda M."/>
            <person name="Narihara S."/>
            <person name="Akimoto M."/>
            <person name="Akimoto R."/>
            <person name="Nishiyashiki S."/>
            <person name="Murakami T."/>
        </authorList>
    </citation>
    <scope>NUCLEOTIDE SEQUENCE</scope>
    <source>
        <strain evidence="1">FB-5</strain>
    </source>
</reference>
<dbReference type="Gene3D" id="3.30.1330.40">
    <property type="entry name" value="RutC-like"/>
    <property type="match status" value="1"/>
</dbReference>
<gene>
    <name evidence="1" type="ORF">CATMQ487_34480</name>
</gene>
<organism evidence="1 2">
    <name type="scientific">Sphaerotilus microaerophilus</name>
    <dbReference type="NCBI Taxonomy" id="2914710"/>
    <lineage>
        <taxon>Bacteria</taxon>
        <taxon>Pseudomonadati</taxon>
        <taxon>Pseudomonadota</taxon>
        <taxon>Betaproteobacteria</taxon>
        <taxon>Burkholderiales</taxon>
        <taxon>Sphaerotilaceae</taxon>
        <taxon>Sphaerotilus</taxon>
    </lineage>
</organism>